<dbReference type="EMBL" id="MK072009">
    <property type="protein sequence ID" value="AYV77101.1"/>
    <property type="molecule type" value="Genomic_DNA"/>
</dbReference>
<keyword evidence="8 11" id="KW-1133">Transmembrane helix</keyword>
<dbReference type="InterPro" id="IPR009567">
    <property type="entry name" value="SARAF"/>
</dbReference>
<keyword evidence="9" id="KW-0406">Ion transport</keyword>
<evidence type="ECO:0000256" key="1">
    <source>
        <dbReference type="ARBA" id="ARBA00004115"/>
    </source>
</evidence>
<evidence type="ECO:0000313" key="12">
    <source>
        <dbReference type="EMBL" id="AYV77101.1"/>
    </source>
</evidence>
<keyword evidence="6" id="KW-0256">Endoplasmic reticulum</keyword>
<evidence type="ECO:0000256" key="6">
    <source>
        <dbReference type="ARBA" id="ARBA00022824"/>
    </source>
</evidence>
<dbReference type="PANTHER" id="PTHR15929:SF0">
    <property type="entry name" value="STORE-OPERATED CALCIUM ENTRY-ASSOCIATED REGULATORY FACTOR"/>
    <property type="match status" value="1"/>
</dbReference>
<evidence type="ECO:0000256" key="5">
    <source>
        <dbReference type="ARBA" id="ARBA00022729"/>
    </source>
</evidence>
<dbReference type="GO" id="GO:2001256">
    <property type="term" value="P:regulation of store-operated calcium entry"/>
    <property type="evidence" value="ECO:0007669"/>
    <property type="project" value="InterPro"/>
</dbReference>
<evidence type="ECO:0000256" key="2">
    <source>
        <dbReference type="ARBA" id="ARBA00022448"/>
    </source>
</evidence>
<keyword evidence="7" id="KW-0106">Calcium</keyword>
<dbReference type="Pfam" id="PF06682">
    <property type="entry name" value="SARAF"/>
    <property type="match status" value="1"/>
</dbReference>
<evidence type="ECO:0000256" key="10">
    <source>
        <dbReference type="ARBA" id="ARBA00023136"/>
    </source>
</evidence>
<gene>
    <name evidence="12" type="ORF">Barrevirus12_10</name>
</gene>
<evidence type="ECO:0000256" key="4">
    <source>
        <dbReference type="ARBA" id="ARBA00022692"/>
    </source>
</evidence>
<proteinExistence type="predicted"/>
<accession>A0A3G4ZSX5</accession>
<evidence type="ECO:0000256" key="11">
    <source>
        <dbReference type="SAM" id="Phobius"/>
    </source>
</evidence>
<evidence type="ECO:0000256" key="9">
    <source>
        <dbReference type="ARBA" id="ARBA00023065"/>
    </source>
</evidence>
<keyword evidence="10 11" id="KW-0472">Membrane</keyword>
<dbReference type="PANTHER" id="PTHR15929">
    <property type="entry name" value="STORE-OPERATED CALCIUM ENTRY-ASSOCIATED REGULATORY FACTOR"/>
    <property type="match status" value="1"/>
</dbReference>
<sequence>MRIPQLNAVGGSAINESFRVRTVKCHNKGWTGRKYEWICTVANLPKSLRLGLTHVSCEGYNYFEDPFVLIGSCGLEYTLEYTGIVILDGIQPNYLYEVSILLLCLMSLFLFYLYSGHCEFPDPNYPNLKRDSSISGPLDKYVVRQRLTDISKQSNSGSFDK</sequence>
<feature type="transmembrane region" description="Helical" evidence="11">
    <location>
        <begin position="94"/>
        <end position="114"/>
    </location>
</feature>
<keyword evidence="3" id="KW-0109">Calcium transport</keyword>
<organism evidence="12">
    <name type="scientific">Barrevirus sp</name>
    <dbReference type="NCBI Taxonomy" id="2487763"/>
    <lineage>
        <taxon>Viruses</taxon>
        <taxon>Varidnaviria</taxon>
        <taxon>Bamfordvirae</taxon>
        <taxon>Nucleocytoviricota</taxon>
        <taxon>Megaviricetes</taxon>
        <taxon>Imitervirales</taxon>
        <taxon>Mimiviridae</taxon>
        <taxon>Klosneuvirinae</taxon>
    </lineage>
</organism>
<keyword evidence="4 11" id="KW-0812">Transmembrane</keyword>
<dbReference type="GO" id="GO:0006816">
    <property type="term" value="P:calcium ion transport"/>
    <property type="evidence" value="ECO:0007669"/>
    <property type="project" value="UniProtKB-KW"/>
</dbReference>
<reference evidence="12" key="1">
    <citation type="submission" date="2018-10" db="EMBL/GenBank/DDBJ databases">
        <title>Hidden diversity of soil giant viruses.</title>
        <authorList>
            <person name="Schulz F."/>
            <person name="Alteio L."/>
            <person name="Goudeau D."/>
            <person name="Ryan E.M."/>
            <person name="Malmstrom R.R."/>
            <person name="Blanchard J."/>
            <person name="Woyke T."/>
        </authorList>
    </citation>
    <scope>NUCLEOTIDE SEQUENCE</scope>
    <source>
        <strain evidence="12">BAV1</strain>
    </source>
</reference>
<comment type="subcellular location">
    <subcellularLocation>
        <location evidence="1">Endoplasmic reticulum membrane</location>
        <topology evidence="1">Single-pass type I membrane protein</topology>
    </subcellularLocation>
</comment>
<evidence type="ECO:0000256" key="8">
    <source>
        <dbReference type="ARBA" id="ARBA00022989"/>
    </source>
</evidence>
<keyword evidence="5" id="KW-0732">Signal</keyword>
<name>A0A3G4ZSX5_9VIRU</name>
<keyword evidence="2" id="KW-0813">Transport</keyword>
<protein>
    <submittedName>
        <fullName evidence="12">Putative store-operated calcium entry-associated regulatory factor isoform X2</fullName>
    </submittedName>
</protein>
<evidence type="ECO:0000256" key="3">
    <source>
        <dbReference type="ARBA" id="ARBA00022568"/>
    </source>
</evidence>
<evidence type="ECO:0000256" key="7">
    <source>
        <dbReference type="ARBA" id="ARBA00022837"/>
    </source>
</evidence>